<feature type="domain" description="Tyrosine-protein kinase ephrin type A/B receptor-like" evidence="1">
    <location>
        <begin position="150"/>
        <end position="187"/>
    </location>
</feature>
<evidence type="ECO:0000259" key="1">
    <source>
        <dbReference type="Pfam" id="PF07699"/>
    </source>
</evidence>
<dbReference type="EMBL" id="JARKIE010000012">
    <property type="protein sequence ID" value="KAJ7703696.1"/>
    <property type="molecule type" value="Genomic_DNA"/>
</dbReference>
<sequence>MLHDQARPSFVATLVQRAITASYGSSQLPKCYTCRFLWISQPPFLALPEPPSLPRVKALALIKRVKLPVPLRQQAFTMTSPAVAPRFQNLTGQTSCPATPAGFYNDVTGASAPIPCTAGHFQNLTGQTSCQNTPAGSYNDGNANGSPSPVPCPAGKYQPTAGQGSCLPAPLGFSTRNVAGSTSVIACSAGQFQNRQISCQPTPAGFYNNGTSYGSPSPVPCDPGSYQPYTGKNFCYGAPKGRFQSMQAFAAPAADGNVSPVNCTGSIPNTYPASGDGCIASKTDCIHTAACAQDPVIGACTAGIFYG</sequence>
<name>A0AAD7GRK7_MYCRO</name>
<organism evidence="2 3">
    <name type="scientific">Mycena rosella</name>
    <name type="common">Pink bonnet</name>
    <name type="synonym">Agaricus rosellus</name>
    <dbReference type="NCBI Taxonomy" id="1033263"/>
    <lineage>
        <taxon>Eukaryota</taxon>
        <taxon>Fungi</taxon>
        <taxon>Dikarya</taxon>
        <taxon>Basidiomycota</taxon>
        <taxon>Agaricomycotina</taxon>
        <taxon>Agaricomycetes</taxon>
        <taxon>Agaricomycetidae</taxon>
        <taxon>Agaricales</taxon>
        <taxon>Marasmiineae</taxon>
        <taxon>Mycenaceae</taxon>
        <taxon>Mycena</taxon>
    </lineage>
</organism>
<reference evidence="2" key="1">
    <citation type="submission" date="2023-03" db="EMBL/GenBank/DDBJ databases">
        <title>Massive genome expansion in bonnet fungi (Mycena s.s.) driven by repeated elements and novel gene families across ecological guilds.</title>
        <authorList>
            <consortium name="Lawrence Berkeley National Laboratory"/>
            <person name="Harder C.B."/>
            <person name="Miyauchi S."/>
            <person name="Viragh M."/>
            <person name="Kuo A."/>
            <person name="Thoen E."/>
            <person name="Andreopoulos B."/>
            <person name="Lu D."/>
            <person name="Skrede I."/>
            <person name="Drula E."/>
            <person name="Henrissat B."/>
            <person name="Morin E."/>
            <person name="Kohler A."/>
            <person name="Barry K."/>
            <person name="LaButti K."/>
            <person name="Morin E."/>
            <person name="Salamov A."/>
            <person name="Lipzen A."/>
            <person name="Mereny Z."/>
            <person name="Hegedus B."/>
            <person name="Baldrian P."/>
            <person name="Stursova M."/>
            <person name="Weitz H."/>
            <person name="Taylor A."/>
            <person name="Grigoriev I.V."/>
            <person name="Nagy L.G."/>
            <person name="Martin F."/>
            <person name="Kauserud H."/>
        </authorList>
    </citation>
    <scope>NUCLEOTIDE SEQUENCE</scope>
    <source>
        <strain evidence="2">CBHHK067</strain>
    </source>
</reference>
<dbReference type="InterPro" id="IPR009030">
    <property type="entry name" value="Growth_fac_rcpt_cys_sf"/>
</dbReference>
<dbReference type="PANTHER" id="PTHR46967">
    <property type="entry name" value="INSULIN-LIKE GROWTH FACTOR BINDING PROTEIN,N-TERMINAL"/>
    <property type="match status" value="1"/>
</dbReference>
<evidence type="ECO:0000313" key="3">
    <source>
        <dbReference type="Proteomes" id="UP001221757"/>
    </source>
</evidence>
<accession>A0AAD7GRK7</accession>
<dbReference type="Gene3D" id="2.10.50.10">
    <property type="entry name" value="Tumor Necrosis Factor Receptor, subunit A, domain 2"/>
    <property type="match status" value="2"/>
</dbReference>
<dbReference type="SMART" id="SM01411">
    <property type="entry name" value="Ephrin_rec_like"/>
    <property type="match status" value="3"/>
</dbReference>
<dbReference type="Pfam" id="PF07699">
    <property type="entry name" value="Ephrin_rec_like"/>
    <property type="match status" value="1"/>
</dbReference>
<dbReference type="PANTHER" id="PTHR46967:SF1">
    <property type="entry name" value="KERATIN-ASSOCIATED PROTEIN 16-1-LIKE"/>
    <property type="match status" value="1"/>
</dbReference>
<comment type="caution">
    <text evidence="2">The sequence shown here is derived from an EMBL/GenBank/DDBJ whole genome shotgun (WGS) entry which is preliminary data.</text>
</comment>
<keyword evidence="3" id="KW-1185">Reference proteome</keyword>
<protein>
    <recommendedName>
        <fullName evidence="1">Tyrosine-protein kinase ephrin type A/B receptor-like domain-containing protein</fullName>
    </recommendedName>
</protein>
<dbReference type="SUPFAM" id="SSF57184">
    <property type="entry name" value="Growth factor receptor domain"/>
    <property type="match status" value="1"/>
</dbReference>
<dbReference type="AlphaFoldDB" id="A0AAD7GRK7"/>
<proteinExistence type="predicted"/>
<dbReference type="InterPro" id="IPR011641">
    <property type="entry name" value="Tyr-kin_ephrin_A/B_rcpt-like"/>
</dbReference>
<evidence type="ECO:0000313" key="2">
    <source>
        <dbReference type="EMBL" id="KAJ7703696.1"/>
    </source>
</evidence>
<dbReference type="Proteomes" id="UP001221757">
    <property type="component" value="Unassembled WGS sequence"/>
</dbReference>
<gene>
    <name evidence="2" type="ORF">B0H17DRAFT_1194182</name>
</gene>